<reference evidence="2" key="1">
    <citation type="submission" date="2020-06" db="EMBL/GenBank/DDBJ databases">
        <authorList>
            <person name="Li T."/>
            <person name="Hu X."/>
            <person name="Zhang T."/>
            <person name="Song X."/>
            <person name="Zhang H."/>
            <person name="Dai N."/>
            <person name="Sheng W."/>
            <person name="Hou X."/>
            <person name="Wei L."/>
        </authorList>
    </citation>
    <scope>NUCLEOTIDE SEQUENCE</scope>
    <source>
        <strain evidence="2">G02</strain>
        <tissue evidence="2">Leaf</tissue>
    </source>
</reference>
<feature type="compositionally biased region" description="Low complexity" evidence="1">
    <location>
        <begin position="41"/>
        <end position="53"/>
    </location>
</feature>
<proteinExistence type="predicted"/>
<dbReference type="EMBL" id="JACGWJ010000001">
    <property type="protein sequence ID" value="KAL0442187.1"/>
    <property type="molecule type" value="Genomic_DNA"/>
</dbReference>
<organism evidence="2">
    <name type="scientific">Sesamum radiatum</name>
    <name type="common">Black benniseed</name>
    <dbReference type="NCBI Taxonomy" id="300843"/>
    <lineage>
        <taxon>Eukaryota</taxon>
        <taxon>Viridiplantae</taxon>
        <taxon>Streptophyta</taxon>
        <taxon>Embryophyta</taxon>
        <taxon>Tracheophyta</taxon>
        <taxon>Spermatophyta</taxon>
        <taxon>Magnoliopsida</taxon>
        <taxon>eudicotyledons</taxon>
        <taxon>Gunneridae</taxon>
        <taxon>Pentapetalae</taxon>
        <taxon>asterids</taxon>
        <taxon>lamiids</taxon>
        <taxon>Lamiales</taxon>
        <taxon>Pedaliaceae</taxon>
        <taxon>Sesamum</taxon>
    </lineage>
</organism>
<reference evidence="2" key="2">
    <citation type="journal article" date="2024" name="Plant">
        <title>Genomic evolution and insights into agronomic trait innovations of Sesamum species.</title>
        <authorList>
            <person name="Miao H."/>
            <person name="Wang L."/>
            <person name="Qu L."/>
            <person name="Liu H."/>
            <person name="Sun Y."/>
            <person name="Le M."/>
            <person name="Wang Q."/>
            <person name="Wei S."/>
            <person name="Zheng Y."/>
            <person name="Lin W."/>
            <person name="Duan Y."/>
            <person name="Cao H."/>
            <person name="Xiong S."/>
            <person name="Wang X."/>
            <person name="Wei L."/>
            <person name="Li C."/>
            <person name="Ma Q."/>
            <person name="Ju M."/>
            <person name="Zhao R."/>
            <person name="Li G."/>
            <person name="Mu C."/>
            <person name="Tian Q."/>
            <person name="Mei H."/>
            <person name="Zhang T."/>
            <person name="Gao T."/>
            <person name="Zhang H."/>
        </authorList>
    </citation>
    <scope>NUCLEOTIDE SEQUENCE</scope>
    <source>
        <strain evidence="2">G02</strain>
    </source>
</reference>
<accession>A0AAW2WNW5</accession>
<gene>
    <name evidence="2" type="ORF">Sradi_0157600</name>
</gene>
<sequence length="122" mass="13179">MTEKRLLSHFGLSPRVKPLGEPLDDIMFSKLLMDEHPAFTTPPNTRSSRGTSTSRDKRRKRFAATQPGSSSKRQRPSSAVAPPASSTRHAYTLPPPLPPLPRDCGGGSFRPPSSPAGGCMII</sequence>
<name>A0AAW2WNW5_SESRA</name>
<feature type="compositionally biased region" description="Low complexity" evidence="1">
    <location>
        <begin position="76"/>
        <end position="86"/>
    </location>
</feature>
<evidence type="ECO:0000313" key="2">
    <source>
        <dbReference type="EMBL" id="KAL0442187.1"/>
    </source>
</evidence>
<protein>
    <submittedName>
        <fullName evidence="2">Uncharacterized protein</fullName>
    </submittedName>
</protein>
<comment type="caution">
    <text evidence="2">The sequence shown here is derived from an EMBL/GenBank/DDBJ whole genome shotgun (WGS) entry which is preliminary data.</text>
</comment>
<dbReference type="AlphaFoldDB" id="A0AAW2WNW5"/>
<feature type="region of interest" description="Disordered" evidence="1">
    <location>
        <begin position="36"/>
        <end position="122"/>
    </location>
</feature>
<evidence type="ECO:0000256" key="1">
    <source>
        <dbReference type="SAM" id="MobiDB-lite"/>
    </source>
</evidence>